<protein>
    <submittedName>
        <fullName evidence="2">Uncharacterized protein</fullName>
    </submittedName>
</protein>
<proteinExistence type="predicted"/>
<evidence type="ECO:0000313" key="2">
    <source>
        <dbReference type="EMBL" id="RJE23465.1"/>
    </source>
</evidence>
<feature type="non-terminal residue" evidence="2">
    <location>
        <position position="211"/>
    </location>
</feature>
<organism evidence="2 3">
    <name type="scientific">Aspergillus sclerotialis</name>
    <dbReference type="NCBI Taxonomy" id="2070753"/>
    <lineage>
        <taxon>Eukaryota</taxon>
        <taxon>Fungi</taxon>
        <taxon>Dikarya</taxon>
        <taxon>Ascomycota</taxon>
        <taxon>Pezizomycotina</taxon>
        <taxon>Eurotiomycetes</taxon>
        <taxon>Eurotiomycetidae</taxon>
        <taxon>Eurotiales</taxon>
        <taxon>Aspergillaceae</taxon>
        <taxon>Aspergillus</taxon>
        <taxon>Aspergillus subgen. Polypaecilum</taxon>
    </lineage>
</organism>
<dbReference type="Proteomes" id="UP000266188">
    <property type="component" value="Unassembled WGS sequence"/>
</dbReference>
<feature type="compositionally biased region" description="Acidic residues" evidence="1">
    <location>
        <begin position="120"/>
        <end position="150"/>
    </location>
</feature>
<dbReference type="EMBL" id="MVGC01000119">
    <property type="protein sequence ID" value="RJE23465.1"/>
    <property type="molecule type" value="Genomic_DNA"/>
</dbReference>
<keyword evidence="3" id="KW-1185">Reference proteome</keyword>
<feature type="region of interest" description="Disordered" evidence="1">
    <location>
        <begin position="115"/>
        <end position="211"/>
    </location>
</feature>
<feature type="compositionally biased region" description="Low complexity" evidence="1">
    <location>
        <begin position="186"/>
        <end position="211"/>
    </location>
</feature>
<dbReference type="STRING" id="2070753.A0A3A2ZZX4"/>
<feature type="region of interest" description="Disordered" evidence="1">
    <location>
        <begin position="1"/>
        <end position="25"/>
    </location>
</feature>
<reference evidence="3" key="1">
    <citation type="submission" date="2017-02" db="EMBL/GenBank/DDBJ databases">
        <authorList>
            <person name="Tafer H."/>
            <person name="Lopandic K."/>
        </authorList>
    </citation>
    <scope>NUCLEOTIDE SEQUENCE [LARGE SCALE GENOMIC DNA]</scope>
    <source>
        <strain evidence="3">CBS 366.77</strain>
    </source>
</reference>
<dbReference type="AlphaFoldDB" id="A0A3A2ZZX4"/>
<name>A0A3A2ZZX4_9EURO</name>
<comment type="caution">
    <text evidence="2">The sequence shown here is derived from an EMBL/GenBank/DDBJ whole genome shotgun (WGS) entry which is preliminary data.</text>
</comment>
<evidence type="ECO:0000256" key="1">
    <source>
        <dbReference type="SAM" id="MobiDB-lite"/>
    </source>
</evidence>
<accession>A0A3A2ZZX4</accession>
<gene>
    <name evidence="2" type="ORF">PHISCL_04178</name>
</gene>
<sequence length="211" mass="23113">MTLTAYPPSSTPSLQSKDGPPYTSTPESVLLNLTRLVARLELNLLSSTANLDILRKDPFRRGRVTANIEYARKNLQSLEKSLLQIKPADRRHEILNEVGRLRAVLKSLGGVIEEVAPSDAFEDDEDEEEGDDTSEDLLATPEEDEDEDELVERGAEGVSGIATATTMPTATERERETKQPEPSIPPSSTTTSTTSPPEAELEPEPTSTLRN</sequence>
<evidence type="ECO:0000313" key="3">
    <source>
        <dbReference type="Proteomes" id="UP000266188"/>
    </source>
</evidence>
<dbReference type="OrthoDB" id="3231855at2759"/>